<proteinExistence type="evidence at transcript level"/>
<dbReference type="EMBL" id="JX183957">
    <property type="protein sequence ID" value="AGF92152.1"/>
    <property type="molecule type" value="mRNA"/>
</dbReference>
<dbReference type="GO" id="GO:0007186">
    <property type="term" value="P:G protein-coupled receptor signaling pathway"/>
    <property type="evidence" value="ECO:0007669"/>
    <property type="project" value="TreeGrafter"/>
</dbReference>
<comment type="subcellular location">
    <subcellularLocation>
        <location evidence="1 7">Secreted</location>
    </subcellularLocation>
</comment>
<gene>
    <name evidence="10" type="primary">LH-Beta</name>
</gene>
<comment type="similarity">
    <text evidence="2 7">Belongs to the glycoprotein hormones subunit beta family.</text>
</comment>
<feature type="signal peptide" evidence="8">
    <location>
        <begin position="1"/>
        <end position="21"/>
    </location>
</feature>
<sequence length="133" mass="14450">MPPMLTPLLLLLALSLSAAQGRHMCHPTNATISAEKDDCPLCITFTTSICSGYCQTKEPVYKSALSSVYQHVCTYKEMRYDTIKLPGCPPGVDPFFTYPVALSCDCGLCKMDYSDCTVQSIGPDFCSATRGSL</sequence>
<dbReference type="FunFam" id="2.10.90.10:FF:000007">
    <property type="entry name" value="Luteinizing hormone beta subunit"/>
    <property type="match status" value="1"/>
</dbReference>
<feature type="domain" description="Glycoprotein hormone subunit beta" evidence="9">
    <location>
        <begin position="23"/>
        <end position="126"/>
    </location>
</feature>
<evidence type="ECO:0000256" key="3">
    <source>
        <dbReference type="ARBA" id="ARBA00022525"/>
    </source>
</evidence>
<dbReference type="Pfam" id="PF00007">
    <property type="entry name" value="Cys_knot"/>
    <property type="match status" value="1"/>
</dbReference>
<name>A0A067XK71_ANDDA</name>
<dbReference type="SUPFAM" id="SSF57501">
    <property type="entry name" value="Cystine-knot cytokines"/>
    <property type="match status" value="1"/>
</dbReference>
<feature type="chain" id="PRO_5001649637" evidence="8">
    <location>
        <begin position="22"/>
        <end position="133"/>
    </location>
</feature>
<evidence type="ECO:0000256" key="1">
    <source>
        <dbReference type="ARBA" id="ARBA00004613"/>
    </source>
</evidence>
<keyword evidence="4 7" id="KW-0372">Hormone</keyword>
<dbReference type="PROSITE" id="PS00261">
    <property type="entry name" value="GLYCO_HORMONE_BETA_1"/>
    <property type="match status" value="1"/>
</dbReference>
<dbReference type="InterPro" id="IPR006208">
    <property type="entry name" value="Glyco_hormone_CN"/>
</dbReference>
<dbReference type="InterPro" id="IPR001545">
    <property type="entry name" value="Gonadotropin_bsu"/>
</dbReference>
<dbReference type="CDD" id="cd00069">
    <property type="entry name" value="GHB_like"/>
    <property type="match status" value="1"/>
</dbReference>
<evidence type="ECO:0000256" key="5">
    <source>
        <dbReference type="ARBA" id="ARBA00023157"/>
    </source>
</evidence>
<dbReference type="AlphaFoldDB" id="A0A067XK71"/>
<protein>
    <submittedName>
        <fullName evidence="10">Luteinizing hormone</fullName>
    </submittedName>
</protein>
<evidence type="ECO:0000256" key="6">
    <source>
        <dbReference type="ARBA" id="ARBA00023180"/>
    </source>
</evidence>
<dbReference type="InterPro" id="IPR029034">
    <property type="entry name" value="Cystine-knot_cytokine"/>
</dbReference>
<dbReference type="GO" id="GO:0005615">
    <property type="term" value="C:extracellular space"/>
    <property type="evidence" value="ECO:0007669"/>
    <property type="project" value="TreeGrafter"/>
</dbReference>
<dbReference type="Gene3D" id="2.10.90.10">
    <property type="entry name" value="Cystine-knot cytokines"/>
    <property type="match status" value="1"/>
</dbReference>
<evidence type="ECO:0000256" key="7">
    <source>
        <dbReference type="RuleBase" id="RU004069"/>
    </source>
</evidence>
<dbReference type="GO" id="GO:0005737">
    <property type="term" value="C:cytoplasm"/>
    <property type="evidence" value="ECO:0007669"/>
    <property type="project" value="TreeGrafter"/>
</dbReference>
<dbReference type="PANTHER" id="PTHR11515:SF11">
    <property type="entry name" value="LUTROPIN SUBUNIT BETA"/>
    <property type="match status" value="1"/>
</dbReference>
<dbReference type="GO" id="GO:0005179">
    <property type="term" value="F:hormone activity"/>
    <property type="evidence" value="ECO:0007669"/>
    <property type="project" value="UniProtKB-KW"/>
</dbReference>
<keyword evidence="5" id="KW-1015">Disulfide bond</keyword>
<evidence type="ECO:0000256" key="8">
    <source>
        <dbReference type="SAM" id="SignalP"/>
    </source>
</evidence>
<dbReference type="SMART" id="SM00068">
    <property type="entry name" value="GHB"/>
    <property type="match status" value="1"/>
</dbReference>
<evidence type="ECO:0000259" key="9">
    <source>
        <dbReference type="Pfam" id="PF00007"/>
    </source>
</evidence>
<organism evidence="10">
    <name type="scientific">Andrias davidianus</name>
    <name type="common">Chinese giant salamander</name>
    <name type="synonym">Sieboldia davidiana</name>
    <dbReference type="NCBI Taxonomy" id="141262"/>
    <lineage>
        <taxon>Eukaryota</taxon>
        <taxon>Metazoa</taxon>
        <taxon>Chordata</taxon>
        <taxon>Craniata</taxon>
        <taxon>Vertebrata</taxon>
        <taxon>Euteleostomi</taxon>
        <taxon>Amphibia</taxon>
        <taxon>Batrachia</taxon>
        <taxon>Caudata</taxon>
        <taxon>Cryptobranchoidea</taxon>
        <taxon>Cryptobranchidae</taxon>
        <taxon>Andrias</taxon>
    </lineage>
</organism>
<reference evidence="10" key="1">
    <citation type="submission" date="2012-06" db="EMBL/GenBank/DDBJ databases">
        <authorList>
            <person name="Yuan Y."/>
        </authorList>
    </citation>
    <scope>NUCLEOTIDE SEQUENCE</scope>
</reference>
<dbReference type="PROSITE" id="PS00689">
    <property type="entry name" value="GLYCO_HORMONE_BETA_2"/>
    <property type="match status" value="1"/>
</dbReference>
<dbReference type="PANTHER" id="PTHR11515">
    <property type="entry name" value="GLYCOPROTEIN HORMONE BETA CHAIN"/>
    <property type="match status" value="1"/>
</dbReference>
<evidence type="ECO:0000256" key="4">
    <source>
        <dbReference type="ARBA" id="ARBA00022702"/>
    </source>
</evidence>
<keyword evidence="8" id="KW-0732">Signal</keyword>
<dbReference type="InterPro" id="IPR018245">
    <property type="entry name" value="Gonadotropin_bsu_CS"/>
</dbReference>
<evidence type="ECO:0000256" key="2">
    <source>
        <dbReference type="ARBA" id="ARBA00006552"/>
    </source>
</evidence>
<evidence type="ECO:0000313" key="10">
    <source>
        <dbReference type="EMBL" id="AGF92152.1"/>
    </source>
</evidence>
<accession>A0A067XK71</accession>
<keyword evidence="3" id="KW-0964">Secreted</keyword>
<keyword evidence="6" id="KW-0325">Glycoprotein</keyword>